<evidence type="ECO:0000259" key="4">
    <source>
        <dbReference type="Pfam" id="PF18962"/>
    </source>
</evidence>
<name>A0ABY4HSG1_9FLAO</name>
<dbReference type="SUPFAM" id="SSF52058">
    <property type="entry name" value="L domain-like"/>
    <property type="match status" value="1"/>
</dbReference>
<dbReference type="InterPro" id="IPR032675">
    <property type="entry name" value="LRR_dom_sf"/>
</dbReference>
<protein>
    <submittedName>
        <fullName evidence="6">T9SS type A sorting domain-containing protein</fullName>
    </submittedName>
</protein>
<evidence type="ECO:0000259" key="5">
    <source>
        <dbReference type="Pfam" id="PF24595"/>
    </source>
</evidence>
<evidence type="ECO:0000256" key="1">
    <source>
        <dbReference type="ARBA" id="ARBA00022614"/>
    </source>
</evidence>
<reference evidence="6" key="1">
    <citation type="submission" date="2021-12" db="EMBL/GenBank/DDBJ databases">
        <authorList>
            <person name="Cha I.-T."/>
            <person name="Lee K.-E."/>
            <person name="Park S.-J."/>
        </authorList>
    </citation>
    <scope>NUCLEOTIDE SEQUENCE</scope>
    <source>
        <strain evidence="6">YSM-43</strain>
    </source>
</reference>
<dbReference type="RefSeq" id="WP_246918781.1">
    <property type="nucleotide sequence ID" value="NZ_CP090145.1"/>
</dbReference>
<dbReference type="NCBIfam" id="TIGR04183">
    <property type="entry name" value="Por_Secre_tail"/>
    <property type="match status" value="1"/>
</dbReference>
<dbReference type="PANTHER" id="PTHR46652">
    <property type="entry name" value="LEUCINE-RICH REPEAT AND IQ DOMAIN-CONTAINING PROTEIN 1-RELATED"/>
    <property type="match status" value="1"/>
</dbReference>
<dbReference type="Pfam" id="PF24595">
    <property type="entry name" value="DUF7619"/>
    <property type="match status" value="1"/>
</dbReference>
<evidence type="ECO:0000256" key="3">
    <source>
        <dbReference type="ARBA" id="ARBA00022737"/>
    </source>
</evidence>
<keyword evidence="3" id="KW-0677">Repeat</keyword>
<dbReference type="Proteomes" id="UP000830454">
    <property type="component" value="Chromosome"/>
</dbReference>
<gene>
    <name evidence="6" type="ORF">LXD69_08455</name>
</gene>
<proteinExistence type="predicted"/>
<feature type="domain" description="Secretion system C-terminal sorting" evidence="4">
    <location>
        <begin position="648"/>
        <end position="716"/>
    </location>
</feature>
<sequence length="718" mass="80417">MKKITILLFLFIISNNYSQVVPIPDLEFKGILLSANGPLNNIAKDLAGNPATIDTNGDNEIQVSEALQISFISTVGLGNNILSFQGIEYFTNLVEFQSIQSQITTIDLSSNVNLTKLDLRSNGLTAINLANNNNLNFLDLSYTQISSLNISNLTQLRYLYFYNLPISTFDFSFFPLLQEVYCTGVPIAELDFSNNPIFNSLICGSPSLTYLNIKNGFTNASQDIQVSNSPNYKYLCCDENEQSNFINSYAVLFPNCNIGSYCSFTPGGTFYTITGETKFDADENGCDINDIILPNLKFDINSSNSNGSFYANATGNYSIPLQEGNYFVYPKLENPTYYNISPSSFNVQFPFEASPYNQNFCITPNGVHNDLEVSITRLKAPIPGTDVPYRIIFKNKGNQIQSGTITLNFDDAIMDFVSSNPAETSIITNQLTWNYTNLKPFETRTITFIMNLNSPMETPPVNTGDRIEFSGSIQPTNNAISDDFPDDNNINVSFGVVNSADPNDITCLEGNIVGSDKIGQYVHYMVRFENIGTANAMNVVIKNHIDTNKFDITTLIPLYSNYDFITNQKNNQFEFIFENINLPFDDENNDGYLVYKIKLKNNLVVGDTFTNQANIYFDFNFPIATNTESTTIQTLETESFLNNNEITIYPNPTSGMLTIQTEKNINFNIEIFDVMGKKIAQLQNQAIIDISNINSGMYILKMTDLETNQVISKKIIKK</sequence>
<dbReference type="InterPro" id="IPR050836">
    <property type="entry name" value="SDS22/Internalin_LRR"/>
</dbReference>
<dbReference type="EMBL" id="CP090145">
    <property type="protein sequence ID" value="UOX35541.1"/>
    <property type="molecule type" value="Genomic_DNA"/>
</dbReference>
<dbReference type="Gene3D" id="3.80.10.10">
    <property type="entry name" value="Ribonuclease Inhibitor"/>
    <property type="match status" value="1"/>
</dbReference>
<organism evidence="6 7">
    <name type="scientific">Flavobacterium sediminilitoris</name>
    <dbReference type="NCBI Taxonomy" id="2024526"/>
    <lineage>
        <taxon>Bacteria</taxon>
        <taxon>Pseudomonadati</taxon>
        <taxon>Bacteroidota</taxon>
        <taxon>Flavobacteriia</taxon>
        <taxon>Flavobacteriales</taxon>
        <taxon>Flavobacteriaceae</taxon>
        <taxon>Flavobacterium</taxon>
    </lineage>
</organism>
<dbReference type="InterPro" id="IPR026444">
    <property type="entry name" value="Secre_tail"/>
</dbReference>
<evidence type="ECO:0000313" key="6">
    <source>
        <dbReference type="EMBL" id="UOX35541.1"/>
    </source>
</evidence>
<dbReference type="PANTHER" id="PTHR46652:SF3">
    <property type="entry name" value="LEUCINE-RICH REPEAT-CONTAINING PROTEIN 9"/>
    <property type="match status" value="1"/>
</dbReference>
<keyword evidence="2" id="KW-0732">Signal</keyword>
<evidence type="ECO:0000313" key="7">
    <source>
        <dbReference type="Proteomes" id="UP000830454"/>
    </source>
</evidence>
<dbReference type="InterPro" id="IPR055353">
    <property type="entry name" value="DUF7619"/>
</dbReference>
<reference evidence="6" key="2">
    <citation type="submission" date="2022-04" db="EMBL/GenBank/DDBJ databases">
        <title>Complete Genome Sequence of Flavobacterium sediminilitoris YSM-43, Isolated from a Tidal Sediment.</title>
        <authorList>
            <person name="Lee P.A."/>
        </authorList>
    </citation>
    <scope>NUCLEOTIDE SEQUENCE</scope>
    <source>
        <strain evidence="6">YSM-43</strain>
    </source>
</reference>
<dbReference type="Pfam" id="PF18962">
    <property type="entry name" value="Por_Secre_tail"/>
    <property type="match status" value="1"/>
</dbReference>
<keyword evidence="7" id="KW-1185">Reference proteome</keyword>
<feature type="domain" description="DUF7619" evidence="5">
    <location>
        <begin position="501"/>
        <end position="631"/>
    </location>
</feature>
<evidence type="ECO:0000256" key="2">
    <source>
        <dbReference type="ARBA" id="ARBA00022729"/>
    </source>
</evidence>
<accession>A0ABY4HSG1</accession>
<keyword evidence="1" id="KW-0433">Leucine-rich repeat</keyword>